<gene>
    <name evidence="1" type="ORF">FIBSPDRAFT_194948</name>
</gene>
<evidence type="ECO:0000313" key="1">
    <source>
        <dbReference type="EMBL" id="KZP29600.1"/>
    </source>
</evidence>
<protein>
    <submittedName>
        <fullName evidence="1">Uncharacterized protein</fullName>
    </submittedName>
</protein>
<keyword evidence="2" id="KW-1185">Reference proteome</keyword>
<dbReference type="Proteomes" id="UP000076532">
    <property type="component" value="Unassembled WGS sequence"/>
</dbReference>
<evidence type="ECO:0000313" key="2">
    <source>
        <dbReference type="Proteomes" id="UP000076532"/>
    </source>
</evidence>
<proteinExistence type="predicted"/>
<dbReference type="EMBL" id="KV417498">
    <property type="protein sequence ID" value="KZP29600.1"/>
    <property type="molecule type" value="Genomic_DNA"/>
</dbReference>
<sequence>MDLFDLESPSWAFQLLLGGLSDSNTLQVLNRLGFLASLDGGADAILSPVKINKDADESRLATLNRLLGGNDYIFLATVTLLARLATKASEEADRKAMKDHLVSHSYSVESISRSTSTSTSFFLITEATVAGKLVEYRWKSTDKGIAGRIDHCLAPEGTSRGEAVKTITEIMTSGRNSIVWM</sequence>
<dbReference type="AlphaFoldDB" id="A0A166SLR0"/>
<reference evidence="1 2" key="1">
    <citation type="journal article" date="2016" name="Mol. Biol. Evol.">
        <title>Comparative Genomics of Early-Diverging Mushroom-Forming Fungi Provides Insights into the Origins of Lignocellulose Decay Capabilities.</title>
        <authorList>
            <person name="Nagy L.G."/>
            <person name="Riley R."/>
            <person name="Tritt A."/>
            <person name="Adam C."/>
            <person name="Daum C."/>
            <person name="Floudas D."/>
            <person name="Sun H."/>
            <person name="Yadav J.S."/>
            <person name="Pangilinan J."/>
            <person name="Larsson K.H."/>
            <person name="Matsuura K."/>
            <person name="Barry K."/>
            <person name="Labutti K."/>
            <person name="Kuo R."/>
            <person name="Ohm R.A."/>
            <person name="Bhattacharya S.S."/>
            <person name="Shirouzu T."/>
            <person name="Yoshinaga Y."/>
            <person name="Martin F.M."/>
            <person name="Grigoriev I.V."/>
            <person name="Hibbett D.S."/>
        </authorList>
    </citation>
    <scope>NUCLEOTIDE SEQUENCE [LARGE SCALE GENOMIC DNA]</scope>
    <source>
        <strain evidence="1 2">CBS 109695</strain>
    </source>
</reference>
<name>A0A166SLR0_9AGAM</name>
<accession>A0A166SLR0</accession>
<organism evidence="1 2">
    <name type="scientific">Athelia psychrophila</name>
    <dbReference type="NCBI Taxonomy" id="1759441"/>
    <lineage>
        <taxon>Eukaryota</taxon>
        <taxon>Fungi</taxon>
        <taxon>Dikarya</taxon>
        <taxon>Basidiomycota</taxon>
        <taxon>Agaricomycotina</taxon>
        <taxon>Agaricomycetes</taxon>
        <taxon>Agaricomycetidae</taxon>
        <taxon>Atheliales</taxon>
        <taxon>Atheliaceae</taxon>
        <taxon>Athelia</taxon>
    </lineage>
</organism>